<dbReference type="Proteomes" id="UP000228531">
    <property type="component" value="Unassembled WGS sequence"/>
</dbReference>
<dbReference type="RefSeq" id="WP_100369825.1">
    <property type="nucleotide sequence ID" value="NZ_PGTY01000005.1"/>
</dbReference>
<gene>
    <name evidence="1" type="ORF">BC777_3894</name>
</gene>
<reference evidence="1 2" key="1">
    <citation type="submission" date="2017-11" db="EMBL/GenBank/DDBJ databases">
        <title>Genomic Encyclopedia of Archaeal and Bacterial Type Strains, Phase II (KMG-II): From Individual Species to Whole Genera.</title>
        <authorList>
            <person name="Goeker M."/>
        </authorList>
    </citation>
    <scope>NUCLEOTIDE SEQUENCE [LARGE SCALE GENOMIC DNA]</scope>
    <source>
        <strain evidence="1 2">DSM 29128</strain>
    </source>
</reference>
<protein>
    <recommendedName>
        <fullName evidence="3">3-oxoacyl-[acyl-carrier-protein] synthase-1</fullName>
    </recommendedName>
</protein>
<dbReference type="EMBL" id="PGTY01000005">
    <property type="protein sequence ID" value="PJI84352.1"/>
    <property type="molecule type" value="Genomic_DNA"/>
</dbReference>
<sequence>MTQFNPLSIAGVGLATALDAEGAPDATAALAEILAGTPTKRRHPNFIGADGIQQLCAPVMDCLNTRDLVDRTAHLARIAHADLGGIARPGRTLLLLSALLGPGAPFVDKTHQMIQAGAFGVIPDEIYFGGAAEAAGLLVRMSEDIGAGRLQSAVLVCADTRIAPFVLDLMAAQNLAPVRAAKYQPLPGEAGIAIHVTAANTTQPHVSDLLLSHEPADPTAPGRGLMGLSLGPALKSFGDLPPGTKVIADTDGPRHKAEELGVVLGSVLSLEDEDLVVPSLSLGAVGCPTLLVFLVTAIECVEGGAPVAIGWVSGLQGARYLFCVRAP</sequence>
<dbReference type="AlphaFoldDB" id="A0A2M8W0B2"/>
<evidence type="ECO:0000313" key="1">
    <source>
        <dbReference type="EMBL" id="PJI84352.1"/>
    </source>
</evidence>
<evidence type="ECO:0008006" key="3">
    <source>
        <dbReference type="Google" id="ProtNLM"/>
    </source>
</evidence>
<evidence type="ECO:0000313" key="2">
    <source>
        <dbReference type="Proteomes" id="UP000228531"/>
    </source>
</evidence>
<keyword evidence="2" id="KW-1185">Reference proteome</keyword>
<organism evidence="1 2">
    <name type="scientific">Yoonia maricola</name>
    <dbReference type="NCBI Taxonomy" id="420999"/>
    <lineage>
        <taxon>Bacteria</taxon>
        <taxon>Pseudomonadati</taxon>
        <taxon>Pseudomonadota</taxon>
        <taxon>Alphaproteobacteria</taxon>
        <taxon>Rhodobacterales</taxon>
        <taxon>Paracoccaceae</taxon>
        <taxon>Yoonia</taxon>
    </lineage>
</organism>
<comment type="caution">
    <text evidence="1">The sequence shown here is derived from an EMBL/GenBank/DDBJ whole genome shotgun (WGS) entry which is preliminary data.</text>
</comment>
<name>A0A2M8W0B2_9RHOB</name>
<proteinExistence type="predicted"/>
<accession>A0A2M8W0B2</accession>